<keyword evidence="9" id="KW-1185">Reference proteome</keyword>
<keyword evidence="4" id="KW-0479">Metal-binding</keyword>
<dbReference type="AlphaFoldDB" id="A0A6I6JI39"/>
<dbReference type="RefSeq" id="WP_158947042.1">
    <property type="nucleotide sequence ID" value="NZ_CP046400.1"/>
</dbReference>
<evidence type="ECO:0000313" key="8">
    <source>
        <dbReference type="EMBL" id="QGY39817.1"/>
    </source>
</evidence>
<name>A0A6I6JI39_9BACT</name>
<protein>
    <submittedName>
        <fullName evidence="8">TIGR01212 family radical SAM protein</fullName>
    </submittedName>
</protein>
<dbReference type="SUPFAM" id="SSF102114">
    <property type="entry name" value="Radical SAM enzymes"/>
    <property type="match status" value="1"/>
</dbReference>
<dbReference type="InterPro" id="IPR006638">
    <property type="entry name" value="Elp3/MiaA/NifB-like_rSAM"/>
</dbReference>
<dbReference type="SFLD" id="SFLDG01086">
    <property type="entry name" value="elongater_protein-like"/>
    <property type="match status" value="1"/>
</dbReference>
<evidence type="ECO:0000313" key="9">
    <source>
        <dbReference type="Proteomes" id="UP000428328"/>
    </source>
</evidence>
<keyword evidence="2" id="KW-0004">4Fe-4S</keyword>
<evidence type="ECO:0000256" key="3">
    <source>
        <dbReference type="ARBA" id="ARBA00022691"/>
    </source>
</evidence>
<dbReference type="InterPro" id="IPR007197">
    <property type="entry name" value="rSAM"/>
</dbReference>
<proteinExistence type="predicted"/>
<dbReference type="InterPro" id="IPR032432">
    <property type="entry name" value="Radical_SAM_C"/>
</dbReference>
<gene>
    <name evidence="8" type="ORF">GM415_06675</name>
</gene>
<dbReference type="Pfam" id="PF16199">
    <property type="entry name" value="Radical_SAM_C"/>
    <property type="match status" value="1"/>
</dbReference>
<dbReference type="Gene3D" id="3.80.30.20">
    <property type="entry name" value="tm_1862 like domain"/>
    <property type="match status" value="1"/>
</dbReference>
<feature type="domain" description="Radical SAM core" evidence="7">
    <location>
        <begin position="14"/>
        <end position="271"/>
    </location>
</feature>
<dbReference type="GO" id="GO:0003824">
    <property type="term" value="F:catalytic activity"/>
    <property type="evidence" value="ECO:0007669"/>
    <property type="project" value="InterPro"/>
</dbReference>
<dbReference type="KEGG" id="psel:GM415_06675"/>
<dbReference type="GO" id="GO:0046872">
    <property type="term" value="F:metal ion binding"/>
    <property type="evidence" value="ECO:0007669"/>
    <property type="project" value="UniProtKB-KW"/>
</dbReference>
<evidence type="ECO:0000256" key="5">
    <source>
        <dbReference type="ARBA" id="ARBA00023004"/>
    </source>
</evidence>
<dbReference type="NCBIfam" id="TIGR01212">
    <property type="entry name" value="TIGR01212 family radical SAM protein"/>
    <property type="match status" value="1"/>
</dbReference>
<evidence type="ECO:0000256" key="6">
    <source>
        <dbReference type="ARBA" id="ARBA00023014"/>
    </source>
</evidence>
<dbReference type="InterPro" id="IPR058240">
    <property type="entry name" value="rSAM_sf"/>
</dbReference>
<organism evidence="8 9">
    <name type="scientific">Pseudodesulfovibrio cashew</name>
    <dbReference type="NCBI Taxonomy" id="2678688"/>
    <lineage>
        <taxon>Bacteria</taxon>
        <taxon>Pseudomonadati</taxon>
        <taxon>Thermodesulfobacteriota</taxon>
        <taxon>Desulfovibrionia</taxon>
        <taxon>Desulfovibrionales</taxon>
        <taxon>Desulfovibrionaceae</taxon>
    </lineage>
</organism>
<keyword evidence="3" id="KW-0949">S-adenosyl-L-methionine</keyword>
<dbReference type="PANTHER" id="PTHR11135:SF1">
    <property type="entry name" value="PROTEIN YHCC"/>
    <property type="match status" value="1"/>
</dbReference>
<evidence type="ECO:0000256" key="1">
    <source>
        <dbReference type="ARBA" id="ARBA00001966"/>
    </source>
</evidence>
<dbReference type="SMART" id="SM00729">
    <property type="entry name" value="Elp3"/>
    <property type="match status" value="1"/>
</dbReference>
<dbReference type="GO" id="GO:0051539">
    <property type="term" value="F:4 iron, 4 sulfur cluster binding"/>
    <property type="evidence" value="ECO:0007669"/>
    <property type="project" value="UniProtKB-KW"/>
</dbReference>
<dbReference type="InterPro" id="IPR005911">
    <property type="entry name" value="YhcC-like"/>
</dbReference>
<comment type="cofactor">
    <cofactor evidence="1">
        <name>[4Fe-4S] cluster</name>
        <dbReference type="ChEBI" id="CHEBI:49883"/>
    </cofactor>
</comment>
<dbReference type="EMBL" id="CP046400">
    <property type="protein sequence ID" value="QGY39817.1"/>
    <property type="molecule type" value="Genomic_DNA"/>
</dbReference>
<dbReference type="SFLD" id="SFLDG01091">
    <property type="entry name" value="uncharacterized_CHP01210-like"/>
    <property type="match status" value="1"/>
</dbReference>
<dbReference type="PROSITE" id="PS51918">
    <property type="entry name" value="RADICAL_SAM"/>
    <property type="match status" value="1"/>
</dbReference>
<evidence type="ECO:0000256" key="4">
    <source>
        <dbReference type="ARBA" id="ARBA00022723"/>
    </source>
</evidence>
<dbReference type="PANTHER" id="PTHR11135">
    <property type="entry name" value="HISTONE ACETYLTRANSFERASE-RELATED"/>
    <property type="match status" value="1"/>
</dbReference>
<dbReference type="InterPro" id="IPR039661">
    <property type="entry name" value="ELP3"/>
</dbReference>
<dbReference type="Pfam" id="PF04055">
    <property type="entry name" value="Radical_SAM"/>
    <property type="match status" value="1"/>
</dbReference>
<evidence type="ECO:0000259" key="7">
    <source>
        <dbReference type="PROSITE" id="PS51918"/>
    </source>
</evidence>
<evidence type="ECO:0000256" key="2">
    <source>
        <dbReference type="ARBA" id="ARBA00022485"/>
    </source>
</evidence>
<sequence length="327" mass="35927">MKRYYSLSAHTRRRYGQRVQKIPLDAGFSCPNRDGTLSRAGCLFCNPKGSGSGFGAQGQSLAEQWEFWRSIHVERHHLSLFTAYLQSYSNTHGPIEKLAETLTRLKGLPGLESLSLGTRPDCLDKAKLELLARQRDELGLSDVTLELGLQSASDTTLAYINRGHTAAEFAEAVKEAAAHGLTVVGHVIAGLPTPNGREGEAELLDSIDFINTLPVSGIKFHNLYVCRGTGVAKLYEAGQYVPLSQDEYLTMLSAALMRLKPTTVVHRLNGNPGKGELLAPDWAANMRGLHNAVRSHFEKHDVWQGKHNGAGDAIPPWFDPEYRGVIE</sequence>
<dbReference type="Proteomes" id="UP000428328">
    <property type="component" value="Chromosome"/>
</dbReference>
<dbReference type="SFLD" id="SFLDS00029">
    <property type="entry name" value="Radical_SAM"/>
    <property type="match status" value="1"/>
</dbReference>
<dbReference type="InterPro" id="IPR023404">
    <property type="entry name" value="rSAM_horseshoe"/>
</dbReference>
<accession>A0A6I6JI39</accession>
<keyword evidence="6" id="KW-0411">Iron-sulfur</keyword>
<keyword evidence="5" id="KW-0408">Iron</keyword>
<reference evidence="8 9" key="1">
    <citation type="submission" date="2019-11" db="EMBL/GenBank/DDBJ databases">
        <authorList>
            <person name="Zheng R.K."/>
            <person name="Sun C.M."/>
        </authorList>
    </citation>
    <scope>NUCLEOTIDE SEQUENCE [LARGE SCALE GENOMIC DNA]</scope>
    <source>
        <strain evidence="8 9">SRB007</strain>
    </source>
</reference>
<dbReference type="CDD" id="cd01335">
    <property type="entry name" value="Radical_SAM"/>
    <property type="match status" value="1"/>
</dbReference>